<organism evidence="7 8">
    <name type="scientific">Striga asiatica</name>
    <name type="common">Asiatic witchweed</name>
    <name type="synonym">Buchnera asiatica</name>
    <dbReference type="NCBI Taxonomy" id="4170"/>
    <lineage>
        <taxon>Eukaryota</taxon>
        <taxon>Viridiplantae</taxon>
        <taxon>Streptophyta</taxon>
        <taxon>Embryophyta</taxon>
        <taxon>Tracheophyta</taxon>
        <taxon>Spermatophyta</taxon>
        <taxon>Magnoliopsida</taxon>
        <taxon>eudicotyledons</taxon>
        <taxon>Gunneridae</taxon>
        <taxon>Pentapetalae</taxon>
        <taxon>asterids</taxon>
        <taxon>lamiids</taxon>
        <taxon>Lamiales</taxon>
        <taxon>Orobanchaceae</taxon>
        <taxon>Buchnereae</taxon>
        <taxon>Striga</taxon>
    </lineage>
</organism>
<dbReference type="PANTHER" id="PTHR45969">
    <property type="entry name" value="RING ZINC FINGER PROTEIN-RELATED"/>
    <property type="match status" value="1"/>
</dbReference>
<gene>
    <name evidence="7" type="ORF">STAS_35332</name>
</gene>
<dbReference type="Gene3D" id="3.30.40.10">
    <property type="entry name" value="Zinc/RING finger domain, C3HC4 (zinc finger)"/>
    <property type="match status" value="1"/>
</dbReference>
<keyword evidence="5" id="KW-0472">Membrane</keyword>
<evidence type="ECO:0000256" key="5">
    <source>
        <dbReference type="SAM" id="Phobius"/>
    </source>
</evidence>
<evidence type="ECO:0000313" key="7">
    <source>
        <dbReference type="EMBL" id="GER57514.1"/>
    </source>
</evidence>
<keyword evidence="2 4" id="KW-0863">Zinc-finger</keyword>
<dbReference type="EMBL" id="BKCP01013403">
    <property type="protein sequence ID" value="GER57514.1"/>
    <property type="molecule type" value="Genomic_DNA"/>
</dbReference>
<evidence type="ECO:0000259" key="6">
    <source>
        <dbReference type="PROSITE" id="PS50089"/>
    </source>
</evidence>
<accession>A0A5A7RK46</accession>
<keyword evidence="5" id="KW-1133">Transmembrane helix</keyword>
<evidence type="ECO:0000256" key="2">
    <source>
        <dbReference type="ARBA" id="ARBA00022771"/>
    </source>
</evidence>
<dbReference type="FunFam" id="3.30.40.10:FF:000497">
    <property type="entry name" value="RING-H2 finger protein ATL73"/>
    <property type="match status" value="1"/>
</dbReference>
<sequence length="171" mass="19310">MGFPVGYTDLYLPNLLVHLLTFLGFIRKFIGAVLNLFGFGDFLEPETAPYSPRVESVSEPRSVAAALIREMLPVVSFSDLAQGGDLELPESCAVCLYEFDGEDEIRRLANCRHIFHRGCLDRWMDHDQKTCPLCRTQFVPEDMQEDFNEKLWLASGISDFHGDYSPITAGL</sequence>
<dbReference type="GO" id="GO:0008270">
    <property type="term" value="F:zinc ion binding"/>
    <property type="evidence" value="ECO:0007669"/>
    <property type="project" value="UniProtKB-KW"/>
</dbReference>
<name>A0A5A7RK46_STRAF</name>
<dbReference type="SMART" id="SM00184">
    <property type="entry name" value="RING"/>
    <property type="match status" value="1"/>
</dbReference>
<evidence type="ECO:0000313" key="8">
    <source>
        <dbReference type="Proteomes" id="UP000325081"/>
    </source>
</evidence>
<dbReference type="Pfam" id="PF13639">
    <property type="entry name" value="zf-RING_2"/>
    <property type="match status" value="1"/>
</dbReference>
<evidence type="ECO:0000256" key="1">
    <source>
        <dbReference type="ARBA" id="ARBA00022723"/>
    </source>
</evidence>
<dbReference type="PROSITE" id="PS50089">
    <property type="entry name" value="ZF_RING_2"/>
    <property type="match status" value="1"/>
</dbReference>
<dbReference type="AlphaFoldDB" id="A0A5A7RK46"/>
<evidence type="ECO:0000256" key="4">
    <source>
        <dbReference type="PROSITE-ProRule" id="PRU00175"/>
    </source>
</evidence>
<dbReference type="InterPro" id="IPR011016">
    <property type="entry name" value="Znf_RING-CH"/>
</dbReference>
<dbReference type="SMART" id="SM00744">
    <property type="entry name" value="RINGv"/>
    <property type="match status" value="1"/>
</dbReference>
<dbReference type="GO" id="GO:0016567">
    <property type="term" value="P:protein ubiquitination"/>
    <property type="evidence" value="ECO:0007669"/>
    <property type="project" value="TreeGrafter"/>
</dbReference>
<dbReference type="InterPro" id="IPR013083">
    <property type="entry name" value="Znf_RING/FYVE/PHD"/>
</dbReference>
<dbReference type="Proteomes" id="UP000325081">
    <property type="component" value="Unassembled WGS sequence"/>
</dbReference>
<feature type="transmembrane region" description="Helical" evidence="5">
    <location>
        <begin position="15"/>
        <end position="37"/>
    </location>
</feature>
<dbReference type="SUPFAM" id="SSF57850">
    <property type="entry name" value="RING/U-box"/>
    <property type="match status" value="1"/>
</dbReference>
<dbReference type="OrthoDB" id="8062037at2759"/>
<feature type="domain" description="RING-type" evidence="6">
    <location>
        <begin position="92"/>
        <end position="135"/>
    </location>
</feature>
<dbReference type="InterPro" id="IPR001841">
    <property type="entry name" value="Znf_RING"/>
</dbReference>
<evidence type="ECO:0000256" key="3">
    <source>
        <dbReference type="ARBA" id="ARBA00022833"/>
    </source>
</evidence>
<reference evidence="8" key="1">
    <citation type="journal article" date="2019" name="Curr. Biol.">
        <title>Genome Sequence of Striga asiatica Provides Insight into the Evolution of Plant Parasitism.</title>
        <authorList>
            <person name="Yoshida S."/>
            <person name="Kim S."/>
            <person name="Wafula E.K."/>
            <person name="Tanskanen J."/>
            <person name="Kim Y.M."/>
            <person name="Honaas L."/>
            <person name="Yang Z."/>
            <person name="Spallek T."/>
            <person name="Conn C.E."/>
            <person name="Ichihashi Y."/>
            <person name="Cheong K."/>
            <person name="Cui S."/>
            <person name="Der J.P."/>
            <person name="Gundlach H."/>
            <person name="Jiao Y."/>
            <person name="Hori C."/>
            <person name="Ishida J.K."/>
            <person name="Kasahara H."/>
            <person name="Kiba T."/>
            <person name="Kim M.S."/>
            <person name="Koo N."/>
            <person name="Laohavisit A."/>
            <person name="Lee Y.H."/>
            <person name="Lumba S."/>
            <person name="McCourt P."/>
            <person name="Mortimer J.C."/>
            <person name="Mutuku J.M."/>
            <person name="Nomura T."/>
            <person name="Sasaki-Sekimoto Y."/>
            <person name="Seto Y."/>
            <person name="Wang Y."/>
            <person name="Wakatake T."/>
            <person name="Sakakibara H."/>
            <person name="Demura T."/>
            <person name="Yamaguchi S."/>
            <person name="Yoneyama K."/>
            <person name="Manabe R.I."/>
            <person name="Nelson D.C."/>
            <person name="Schulman A.H."/>
            <person name="Timko M.P."/>
            <person name="dePamphilis C.W."/>
            <person name="Choi D."/>
            <person name="Shirasu K."/>
        </authorList>
    </citation>
    <scope>NUCLEOTIDE SEQUENCE [LARGE SCALE GENOMIC DNA]</scope>
    <source>
        <strain evidence="8">cv. UVA1</strain>
    </source>
</reference>
<keyword evidence="8" id="KW-1185">Reference proteome</keyword>
<keyword evidence="3" id="KW-0862">Zinc</keyword>
<dbReference type="PANTHER" id="PTHR45969:SF33">
    <property type="entry name" value="RING ZINC FINGER PROTEIN-RELATED"/>
    <property type="match status" value="1"/>
</dbReference>
<dbReference type="GO" id="GO:0061630">
    <property type="term" value="F:ubiquitin protein ligase activity"/>
    <property type="evidence" value="ECO:0007669"/>
    <property type="project" value="TreeGrafter"/>
</dbReference>
<keyword evidence="1" id="KW-0479">Metal-binding</keyword>
<comment type="caution">
    <text evidence="7">The sequence shown here is derived from an EMBL/GenBank/DDBJ whole genome shotgun (WGS) entry which is preliminary data.</text>
</comment>
<protein>
    <submittedName>
        <fullName evidence="7">Brassinosteroid-responsive RING-H2</fullName>
    </submittedName>
</protein>
<proteinExistence type="predicted"/>
<keyword evidence="5" id="KW-0812">Transmembrane</keyword>